<keyword evidence="2" id="KW-1185">Reference proteome</keyword>
<dbReference type="AlphaFoldDB" id="V4P4E8"/>
<organism evidence="1 2">
    <name type="scientific">Asticcacaulis benevestitus DSM 16100 = ATCC BAA-896</name>
    <dbReference type="NCBI Taxonomy" id="1121022"/>
    <lineage>
        <taxon>Bacteria</taxon>
        <taxon>Pseudomonadati</taxon>
        <taxon>Pseudomonadota</taxon>
        <taxon>Alphaproteobacteria</taxon>
        <taxon>Caulobacterales</taxon>
        <taxon>Caulobacteraceae</taxon>
        <taxon>Asticcacaulis</taxon>
    </lineage>
</organism>
<dbReference type="EMBL" id="AWGB01000033">
    <property type="protein sequence ID" value="ESQ88832.1"/>
    <property type="molecule type" value="Genomic_DNA"/>
</dbReference>
<dbReference type="OrthoDB" id="7173882at2"/>
<gene>
    <name evidence="1" type="ORF">ABENE_15090</name>
</gene>
<sequence length="81" mass="8785">MSIRLYDSAWVIVENGQEPLQVHKDGRNPAAFNVGEYQYDIDGRALGTSAGAPAIVSLHTLQSAKEAGLRTAYNRDIDPAI</sequence>
<accession>V4P4E8</accession>
<protein>
    <submittedName>
        <fullName evidence="1">Uncharacterized protein</fullName>
    </submittedName>
</protein>
<evidence type="ECO:0000313" key="1">
    <source>
        <dbReference type="EMBL" id="ESQ88832.1"/>
    </source>
</evidence>
<dbReference type="Proteomes" id="UP000017837">
    <property type="component" value="Unassembled WGS sequence"/>
</dbReference>
<reference evidence="1 2" key="1">
    <citation type="journal article" date="2014" name="Nature">
        <title>Sequential evolution of bacterial morphology by co-option of a developmental regulator.</title>
        <authorList>
            <person name="Jiang C."/>
            <person name="Brown P.J."/>
            <person name="Ducret A."/>
            <person name="Brun Y.V."/>
        </authorList>
    </citation>
    <scope>NUCLEOTIDE SEQUENCE [LARGE SCALE GENOMIC DNA]</scope>
    <source>
        <strain evidence="1 2">DSM 16100</strain>
    </source>
</reference>
<dbReference type="PATRIC" id="fig|1121022.4.peg.3072"/>
<dbReference type="RefSeq" id="WP_018083019.1">
    <property type="nucleotide sequence ID" value="NZ_AQWM01000022.1"/>
</dbReference>
<name>V4P4E8_9CAUL</name>
<proteinExistence type="predicted"/>
<comment type="caution">
    <text evidence="1">The sequence shown here is derived from an EMBL/GenBank/DDBJ whole genome shotgun (WGS) entry which is preliminary data.</text>
</comment>
<evidence type="ECO:0000313" key="2">
    <source>
        <dbReference type="Proteomes" id="UP000017837"/>
    </source>
</evidence>